<dbReference type="Gene3D" id="1.20.120.1810">
    <property type="match status" value="1"/>
</dbReference>
<dbReference type="Proteomes" id="UP000612808">
    <property type="component" value="Unassembled WGS sequence"/>
</dbReference>
<keyword evidence="2" id="KW-0731">Sigma factor</keyword>
<dbReference type="NCBIfam" id="TIGR02937">
    <property type="entry name" value="sigma70-ECF"/>
    <property type="match status" value="1"/>
</dbReference>
<proteinExistence type="predicted"/>
<evidence type="ECO:0000259" key="6">
    <source>
        <dbReference type="Pfam" id="PF04542"/>
    </source>
</evidence>
<comment type="caution">
    <text evidence="8">The sequence shown here is derived from an EMBL/GenBank/DDBJ whole genome shotgun (WGS) entry which is preliminary data.</text>
</comment>
<accession>A0A8J3JGQ9</accession>
<feature type="domain" description="RNA polymerase sigma-70 region 2" evidence="6">
    <location>
        <begin position="35"/>
        <end position="99"/>
    </location>
</feature>
<dbReference type="SUPFAM" id="SSF88946">
    <property type="entry name" value="Sigma2 domain of RNA polymerase sigma factors"/>
    <property type="match status" value="1"/>
</dbReference>
<keyword evidence="4" id="KW-0804">Transcription</keyword>
<dbReference type="InterPro" id="IPR007624">
    <property type="entry name" value="RNA_pol_sigma70_r3"/>
</dbReference>
<protein>
    <submittedName>
        <fullName evidence="8">RNA polymerase sigma factor SigF</fullName>
    </submittedName>
</protein>
<name>A0A8J3JGQ9_9ACTN</name>
<evidence type="ECO:0000256" key="3">
    <source>
        <dbReference type="ARBA" id="ARBA00023125"/>
    </source>
</evidence>
<dbReference type="Pfam" id="PF04539">
    <property type="entry name" value="Sigma70_r3"/>
    <property type="match status" value="1"/>
</dbReference>
<dbReference type="Pfam" id="PF04545">
    <property type="entry name" value="Sigma70_r4"/>
    <property type="match status" value="1"/>
</dbReference>
<dbReference type="GO" id="GO:0016987">
    <property type="term" value="F:sigma factor activity"/>
    <property type="evidence" value="ECO:0007669"/>
    <property type="project" value="UniProtKB-KW"/>
</dbReference>
<feature type="domain" description="RNA polymerase sigma-70 region 4" evidence="7">
    <location>
        <begin position="198"/>
        <end position="246"/>
    </location>
</feature>
<evidence type="ECO:0000256" key="4">
    <source>
        <dbReference type="ARBA" id="ARBA00023163"/>
    </source>
</evidence>
<dbReference type="InterPro" id="IPR007630">
    <property type="entry name" value="RNA_pol_sigma70_r4"/>
</dbReference>
<dbReference type="InterPro" id="IPR013324">
    <property type="entry name" value="RNA_pol_sigma_r3/r4-like"/>
</dbReference>
<dbReference type="NCBIfam" id="TIGR02980">
    <property type="entry name" value="SigBFG"/>
    <property type="match status" value="1"/>
</dbReference>
<keyword evidence="3" id="KW-0238">DNA-binding</keyword>
<reference evidence="8" key="1">
    <citation type="submission" date="2021-01" db="EMBL/GenBank/DDBJ databases">
        <title>Whole genome shotgun sequence of Actinocatenispora rupis NBRC 107355.</title>
        <authorList>
            <person name="Komaki H."/>
            <person name="Tamura T."/>
        </authorList>
    </citation>
    <scope>NUCLEOTIDE SEQUENCE</scope>
    <source>
        <strain evidence="8">NBRC 107355</strain>
    </source>
</reference>
<dbReference type="InterPro" id="IPR014322">
    <property type="entry name" value="RNA_pol_sigma-B/F/G"/>
</dbReference>
<evidence type="ECO:0000259" key="7">
    <source>
        <dbReference type="Pfam" id="PF04545"/>
    </source>
</evidence>
<organism evidence="8 9">
    <name type="scientific">Actinocatenispora rupis</name>
    <dbReference type="NCBI Taxonomy" id="519421"/>
    <lineage>
        <taxon>Bacteria</taxon>
        <taxon>Bacillati</taxon>
        <taxon>Actinomycetota</taxon>
        <taxon>Actinomycetes</taxon>
        <taxon>Micromonosporales</taxon>
        <taxon>Micromonosporaceae</taxon>
        <taxon>Actinocatenispora</taxon>
    </lineage>
</organism>
<dbReference type="PRINTS" id="PR00046">
    <property type="entry name" value="SIGMA70FCT"/>
</dbReference>
<keyword evidence="9" id="KW-1185">Reference proteome</keyword>
<dbReference type="PANTHER" id="PTHR30385:SF4">
    <property type="entry name" value="RNA POLYMERASE SIGMA-E FACTOR"/>
    <property type="match status" value="1"/>
</dbReference>
<dbReference type="Pfam" id="PF04542">
    <property type="entry name" value="Sigma70_r2"/>
    <property type="match status" value="1"/>
</dbReference>
<dbReference type="Gene3D" id="1.10.10.10">
    <property type="entry name" value="Winged helix-like DNA-binding domain superfamily/Winged helix DNA-binding domain"/>
    <property type="match status" value="2"/>
</dbReference>
<feature type="domain" description="RNA polymerase sigma-70 region 3" evidence="5">
    <location>
        <begin position="113"/>
        <end position="182"/>
    </location>
</feature>
<keyword evidence="1" id="KW-0805">Transcription regulation</keyword>
<gene>
    <name evidence="8" type="ORF">Aru02nite_54720</name>
</gene>
<dbReference type="InterPro" id="IPR000943">
    <property type="entry name" value="RNA_pol_sigma70"/>
</dbReference>
<dbReference type="PANTHER" id="PTHR30385">
    <property type="entry name" value="SIGMA FACTOR F FLAGELLAR"/>
    <property type="match status" value="1"/>
</dbReference>
<dbReference type="InterPro" id="IPR036388">
    <property type="entry name" value="WH-like_DNA-bd_sf"/>
</dbReference>
<evidence type="ECO:0000256" key="2">
    <source>
        <dbReference type="ARBA" id="ARBA00023082"/>
    </source>
</evidence>
<evidence type="ECO:0000256" key="1">
    <source>
        <dbReference type="ARBA" id="ARBA00023015"/>
    </source>
</evidence>
<dbReference type="GO" id="GO:0003677">
    <property type="term" value="F:DNA binding"/>
    <property type="evidence" value="ECO:0007669"/>
    <property type="project" value="UniProtKB-KW"/>
</dbReference>
<dbReference type="InterPro" id="IPR014284">
    <property type="entry name" value="RNA_pol_sigma-70_dom"/>
</dbReference>
<evidence type="ECO:0000313" key="8">
    <source>
        <dbReference type="EMBL" id="GID14583.1"/>
    </source>
</evidence>
<dbReference type="RefSeq" id="WP_203662406.1">
    <property type="nucleotide sequence ID" value="NZ_BAAAZM010000017.1"/>
</dbReference>
<dbReference type="InterPro" id="IPR013325">
    <property type="entry name" value="RNA_pol_sigma_r2"/>
</dbReference>
<evidence type="ECO:0000259" key="5">
    <source>
        <dbReference type="Pfam" id="PF04539"/>
    </source>
</evidence>
<dbReference type="GO" id="GO:0006352">
    <property type="term" value="P:DNA-templated transcription initiation"/>
    <property type="evidence" value="ECO:0007669"/>
    <property type="project" value="InterPro"/>
</dbReference>
<dbReference type="AlphaFoldDB" id="A0A8J3JGQ9"/>
<evidence type="ECO:0000313" key="9">
    <source>
        <dbReference type="Proteomes" id="UP000612808"/>
    </source>
</evidence>
<sequence>MREEDVRRYERILVRGARLPEGSARRARLRTRAIEGFLPLADGMARRYSGRGESLEDLVQVARVGLVKAVDGFHPDRGSFLAYATPTIRGELKKYFRDQCWDVRVPRPVQDLRARVRAAVDELAQQRDHLPTVTELADRLDVDEKEVEEAVLAHQAYSAESLNATTRTEDQQGEVGDLLGDADQHVELVPEWVSLRPALDQLPERERQMLRLRFFDNLTQHEIADRVGISQMHVSRLISRTLSGLRDWMNGDCDHVEVCHHRGSTTRSA</sequence>
<dbReference type="SUPFAM" id="SSF88659">
    <property type="entry name" value="Sigma3 and sigma4 domains of RNA polymerase sigma factors"/>
    <property type="match status" value="2"/>
</dbReference>
<dbReference type="EMBL" id="BOMB01000032">
    <property type="protein sequence ID" value="GID14583.1"/>
    <property type="molecule type" value="Genomic_DNA"/>
</dbReference>
<dbReference type="CDD" id="cd06171">
    <property type="entry name" value="Sigma70_r4"/>
    <property type="match status" value="1"/>
</dbReference>
<dbReference type="InterPro" id="IPR007627">
    <property type="entry name" value="RNA_pol_sigma70_r2"/>
</dbReference>